<proteinExistence type="inferred from homology"/>
<feature type="domain" description="Essential protein Yae1 N-terminal" evidence="2">
    <location>
        <begin position="66"/>
        <end position="104"/>
    </location>
</feature>
<evidence type="ECO:0000313" key="3">
    <source>
        <dbReference type="EMBL" id="CAK9314794.1"/>
    </source>
</evidence>
<dbReference type="InterPro" id="IPR019191">
    <property type="entry name" value="Essential_protein_Yae1_N"/>
</dbReference>
<sequence>MIFNLETFRIFRCLENGAALIRPKSIALADKTLSLPNLKPPQQPTVSMDDIFDSSLNLEETHLKEGYAQGYKDGLVAGKEEAEQVGLKVGFEVGEELGFYRGCVDAWNSVIRIEPERFSIRVRKTVKQMEELVEKYPLQDPENEQVQELMEGLRLKFRAISATLGVKLEYNGYPKSTSDGKDIEF</sequence>
<evidence type="ECO:0000256" key="1">
    <source>
        <dbReference type="ARBA" id="ARBA00038090"/>
    </source>
</evidence>
<comment type="similarity">
    <text evidence="1">Belongs to the LTO1 family.</text>
</comment>
<dbReference type="Proteomes" id="UP001642487">
    <property type="component" value="Chromosome 2"/>
</dbReference>
<accession>A0ABP0Y2Y9</accession>
<evidence type="ECO:0000259" key="2">
    <source>
        <dbReference type="Pfam" id="PF09811"/>
    </source>
</evidence>
<dbReference type="PANTHER" id="PTHR28532:SF1">
    <property type="entry name" value="ORAL CANCER OVEREXPRESSED 1"/>
    <property type="match status" value="1"/>
</dbReference>
<organism evidence="3 4">
    <name type="scientific">Citrullus colocynthis</name>
    <name type="common">colocynth</name>
    <dbReference type="NCBI Taxonomy" id="252529"/>
    <lineage>
        <taxon>Eukaryota</taxon>
        <taxon>Viridiplantae</taxon>
        <taxon>Streptophyta</taxon>
        <taxon>Embryophyta</taxon>
        <taxon>Tracheophyta</taxon>
        <taxon>Spermatophyta</taxon>
        <taxon>Magnoliopsida</taxon>
        <taxon>eudicotyledons</taxon>
        <taxon>Gunneridae</taxon>
        <taxon>Pentapetalae</taxon>
        <taxon>rosids</taxon>
        <taxon>fabids</taxon>
        <taxon>Cucurbitales</taxon>
        <taxon>Cucurbitaceae</taxon>
        <taxon>Benincaseae</taxon>
        <taxon>Citrullus</taxon>
    </lineage>
</organism>
<dbReference type="PANTHER" id="PTHR28532">
    <property type="entry name" value="GEO13458P1"/>
    <property type="match status" value="1"/>
</dbReference>
<keyword evidence="4" id="KW-1185">Reference proteome</keyword>
<dbReference type="EMBL" id="OZ021736">
    <property type="protein sequence ID" value="CAK9314794.1"/>
    <property type="molecule type" value="Genomic_DNA"/>
</dbReference>
<gene>
    <name evidence="3" type="ORF">CITCOLO1_LOCUS6562</name>
</gene>
<dbReference type="Pfam" id="PF09811">
    <property type="entry name" value="Yae1_N"/>
    <property type="match status" value="1"/>
</dbReference>
<name>A0ABP0Y2Y9_9ROSI</name>
<reference evidence="3 4" key="1">
    <citation type="submission" date="2024-03" db="EMBL/GenBank/DDBJ databases">
        <authorList>
            <person name="Gkanogiannis A."/>
            <person name="Becerra Lopez-Lavalle L."/>
        </authorList>
    </citation>
    <scope>NUCLEOTIDE SEQUENCE [LARGE SCALE GENOMIC DNA]</scope>
</reference>
<protein>
    <recommendedName>
        <fullName evidence="2">Essential protein Yae1 N-terminal domain-containing protein</fullName>
    </recommendedName>
</protein>
<dbReference type="InterPro" id="IPR052436">
    <property type="entry name" value="LTO1_adapter"/>
</dbReference>
<evidence type="ECO:0000313" key="4">
    <source>
        <dbReference type="Proteomes" id="UP001642487"/>
    </source>
</evidence>